<keyword evidence="5" id="KW-1185">Reference proteome</keyword>
<comment type="similarity">
    <text evidence="1 2">Belongs to the anti-sigma-factor antagonist family.</text>
</comment>
<dbReference type="RefSeq" id="WP_379789343.1">
    <property type="nucleotide sequence ID" value="NZ_JBHSHL010000060.1"/>
</dbReference>
<sequence length="108" mass="12264">MAIKVEGHFNEEKNQTEVELQGEIDIYGSSIFKEKVHELTGKYPDKEMVFDMRELDYIDSTGLGVLIGALKVLKANAKGITLKNLKPNVYKVFKITNLSQIFTIIDEK</sequence>
<organism evidence="4 5">
    <name type="scientific">Filifactor villosus</name>
    <dbReference type="NCBI Taxonomy" id="29374"/>
    <lineage>
        <taxon>Bacteria</taxon>
        <taxon>Bacillati</taxon>
        <taxon>Bacillota</taxon>
        <taxon>Clostridia</taxon>
        <taxon>Peptostreptococcales</taxon>
        <taxon>Filifactoraceae</taxon>
        <taxon>Filifactor</taxon>
    </lineage>
</organism>
<evidence type="ECO:0000313" key="5">
    <source>
        <dbReference type="Proteomes" id="UP001595916"/>
    </source>
</evidence>
<dbReference type="Proteomes" id="UP001595916">
    <property type="component" value="Unassembled WGS sequence"/>
</dbReference>
<feature type="domain" description="STAS" evidence="3">
    <location>
        <begin position="18"/>
        <end position="108"/>
    </location>
</feature>
<dbReference type="SUPFAM" id="SSF52091">
    <property type="entry name" value="SpoIIaa-like"/>
    <property type="match status" value="1"/>
</dbReference>
<reference evidence="5" key="1">
    <citation type="journal article" date="2019" name="Int. J. Syst. Evol. Microbiol.">
        <title>The Global Catalogue of Microorganisms (GCM) 10K type strain sequencing project: providing services to taxonomists for standard genome sequencing and annotation.</title>
        <authorList>
            <consortium name="The Broad Institute Genomics Platform"/>
            <consortium name="The Broad Institute Genome Sequencing Center for Infectious Disease"/>
            <person name="Wu L."/>
            <person name="Ma J."/>
        </authorList>
    </citation>
    <scope>NUCLEOTIDE SEQUENCE [LARGE SCALE GENOMIC DNA]</scope>
    <source>
        <strain evidence="5">CCUG 46385</strain>
    </source>
</reference>
<proteinExistence type="inferred from homology"/>
<protein>
    <recommendedName>
        <fullName evidence="2">Anti-sigma factor antagonist</fullName>
    </recommendedName>
</protein>
<dbReference type="PANTHER" id="PTHR33495">
    <property type="entry name" value="ANTI-SIGMA FACTOR ANTAGONIST TM_1081-RELATED-RELATED"/>
    <property type="match status" value="1"/>
</dbReference>
<dbReference type="InterPro" id="IPR003658">
    <property type="entry name" value="Anti-sigma_ant"/>
</dbReference>
<accession>A0ABV9QMV9</accession>
<dbReference type="CDD" id="cd07043">
    <property type="entry name" value="STAS_anti-anti-sigma_factors"/>
    <property type="match status" value="1"/>
</dbReference>
<dbReference type="InterPro" id="IPR036513">
    <property type="entry name" value="STAS_dom_sf"/>
</dbReference>
<evidence type="ECO:0000259" key="3">
    <source>
        <dbReference type="PROSITE" id="PS50801"/>
    </source>
</evidence>
<dbReference type="Gene3D" id="3.30.750.24">
    <property type="entry name" value="STAS domain"/>
    <property type="match status" value="1"/>
</dbReference>
<evidence type="ECO:0000256" key="2">
    <source>
        <dbReference type="RuleBase" id="RU003749"/>
    </source>
</evidence>
<evidence type="ECO:0000256" key="1">
    <source>
        <dbReference type="ARBA" id="ARBA00009013"/>
    </source>
</evidence>
<dbReference type="NCBIfam" id="TIGR00377">
    <property type="entry name" value="ant_ant_sig"/>
    <property type="match status" value="1"/>
</dbReference>
<dbReference type="EMBL" id="JBHSHL010000060">
    <property type="protein sequence ID" value="MFC4805700.1"/>
    <property type="molecule type" value="Genomic_DNA"/>
</dbReference>
<dbReference type="PROSITE" id="PS50801">
    <property type="entry name" value="STAS"/>
    <property type="match status" value="1"/>
</dbReference>
<dbReference type="InterPro" id="IPR002645">
    <property type="entry name" value="STAS_dom"/>
</dbReference>
<gene>
    <name evidence="4" type="ORF">ACFO4R_11660</name>
</gene>
<name>A0ABV9QMV9_9FIRM</name>
<evidence type="ECO:0000313" key="4">
    <source>
        <dbReference type="EMBL" id="MFC4805700.1"/>
    </source>
</evidence>
<comment type="caution">
    <text evidence="4">The sequence shown here is derived from an EMBL/GenBank/DDBJ whole genome shotgun (WGS) entry which is preliminary data.</text>
</comment>
<dbReference type="Pfam" id="PF01740">
    <property type="entry name" value="STAS"/>
    <property type="match status" value="1"/>
</dbReference>